<gene>
    <name evidence="1" type="ORF">Dfulv_33020</name>
</gene>
<reference evidence="1" key="2">
    <citation type="submission" date="2022-09" db="EMBL/GenBank/DDBJ databases">
        <title>Biosynthetic gene clusters of Dactylosporangioum fulvum.</title>
        <authorList>
            <person name="Caradec T."/>
        </authorList>
    </citation>
    <scope>NUCLEOTIDE SEQUENCE</scope>
    <source>
        <strain evidence="1">NRRL B-16292</strain>
    </source>
</reference>
<evidence type="ECO:0000313" key="1">
    <source>
        <dbReference type="EMBL" id="UWP79966.1"/>
    </source>
</evidence>
<keyword evidence="2" id="KW-1185">Reference proteome</keyword>
<sequence length="65" mass="7201">MVKSVKMLADRVLERIVPSADTQAACLSCDGPSCVYKCCVQGARVDWYRCCFEHTGCRCTNVGYC</sequence>
<reference evidence="1" key="1">
    <citation type="submission" date="2021-04" db="EMBL/GenBank/DDBJ databases">
        <authorList>
            <person name="Hartkoorn R.C."/>
            <person name="Beaudoing E."/>
            <person name="Hot D."/>
        </authorList>
    </citation>
    <scope>NUCLEOTIDE SEQUENCE</scope>
    <source>
        <strain evidence="1">NRRL B-16292</strain>
    </source>
</reference>
<organism evidence="1 2">
    <name type="scientific">Dactylosporangium fulvum</name>
    <dbReference type="NCBI Taxonomy" id="53359"/>
    <lineage>
        <taxon>Bacteria</taxon>
        <taxon>Bacillati</taxon>
        <taxon>Actinomycetota</taxon>
        <taxon>Actinomycetes</taxon>
        <taxon>Micromonosporales</taxon>
        <taxon>Micromonosporaceae</taxon>
        <taxon>Dactylosporangium</taxon>
    </lineage>
</organism>
<dbReference type="Proteomes" id="UP001059617">
    <property type="component" value="Chromosome"/>
</dbReference>
<protein>
    <submittedName>
        <fullName evidence="1">Uncharacterized protein</fullName>
    </submittedName>
</protein>
<dbReference type="EMBL" id="CP073720">
    <property type="protein sequence ID" value="UWP79966.1"/>
    <property type="molecule type" value="Genomic_DNA"/>
</dbReference>
<evidence type="ECO:0000313" key="2">
    <source>
        <dbReference type="Proteomes" id="UP001059617"/>
    </source>
</evidence>
<proteinExistence type="predicted"/>
<accession>A0ABY5VT15</accession>
<dbReference type="RefSeq" id="WP_259857724.1">
    <property type="nucleotide sequence ID" value="NZ_BAAAST010000001.1"/>
</dbReference>
<name>A0ABY5VT15_9ACTN</name>